<name>A0A6A4P3A1_LUPAL</name>
<keyword evidence="2" id="KW-1185">Reference proteome</keyword>
<dbReference type="AlphaFoldDB" id="A0A6A4P3A1"/>
<comment type="caution">
    <text evidence="1">The sequence shown here is derived from an EMBL/GenBank/DDBJ whole genome shotgun (WGS) entry which is preliminary data.</text>
</comment>
<gene>
    <name evidence="1" type="ORF">Lalb_Chr18g0049851</name>
</gene>
<protein>
    <submittedName>
        <fullName evidence="1">Uncharacterized protein</fullName>
    </submittedName>
</protein>
<evidence type="ECO:0000313" key="2">
    <source>
        <dbReference type="Proteomes" id="UP000447434"/>
    </source>
</evidence>
<sequence>MIKWYTYHDFSRCRKLSRYTRRYIIQFKINDRWLEHLLSNYCANMNSIKKYYNS</sequence>
<organism evidence="1 2">
    <name type="scientific">Lupinus albus</name>
    <name type="common">White lupine</name>
    <name type="synonym">Lupinus termis</name>
    <dbReference type="NCBI Taxonomy" id="3870"/>
    <lineage>
        <taxon>Eukaryota</taxon>
        <taxon>Viridiplantae</taxon>
        <taxon>Streptophyta</taxon>
        <taxon>Embryophyta</taxon>
        <taxon>Tracheophyta</taxon>
        <taxon>Spermatophyta</taxon>
        <taxon>Magnoliopsida</taxon>
        <taxon>eudicotyledons</taxon>
        <taxon>Gunneridae</taxon>
        <taxon>Pentapetalae</taxon>
        <taxon>rosids</taxon>
        <taxon>fabids</taxon>
        <taxon>Fabales</taxon>
        <taxon>Fabaceae</taxon>
        <taxon>Papilionoideae</taxon>
        <taxon>50 kb inversion clade</taxon>
        <taxon>genistoids sensu lato</taxon>
        <taxon>core genistoids</taxon>
        <taxon>Genisteae</taxon>
        <taxon>Lupinus</taxon>
    </lineage>
</organism>
<dbReference type="Proteomes" id="UP000447434">
    <property type="component" value="Chromosome 18"/>
</dbReference>
<reference evidence="2" key="1">
    <citation type="journal article" date="2020" name="Nat. Commun.">
        <title>Genome sequence of the cluster root forming white lupin.</title>
        <authorList>
            <person name="Hufnagel B."/>
            <person name="Marques A."/>
            <person name="Soriano A."/>
            <person name="Marques L."/>
            <person name="Divol F."/>
            <person name="Doumas P."/>
            <person name="Sallet E."/>
            <person name="Mancinotti D."/>
            <person name="Carrere S."/>
            <person name="Marande W."/>
            <person name="Arribat S."/>
            <person name="Keller J."/>
            <person name="Huneau C."/>
            <person name="Blein T."/>
            <person name="Aime D."/>
            <person name="Laguerre M."/>
            <person name="Taylor J."/>
            <person name="Schubert V."/>
            <person name="Nelson M."/>
            <person name="Geu-Flores F."/>
            <person name="Crespi M."/>
            <person name="Gallardo-Guerrero K."/>
            <person name="Delaux P.-M."/>
            <person name="Salse J."/>
            <person name="Berges H."/>
            <person name="Guyot R."/>
            <person name="Gouzy J."/>
            <person name="Peret B."/>
        </authorList>
    </citation>
    <scope>NUCLEOTIDE SEQUENCE [LARGE SCALE GENOMIC DNA]</scope>
    <source>
        <strain evidence="2">cv. Amiga</strain>
    </source>
</reference>
<accession>A0A6A4P3A1</accession>
<dbReference type="EMBL" id="WOCE01000018">
    <property type="protein sequence ID" value="KAE9594069.1"/>
    <property type="molecule type" value="Genomic_DNA"/>
</dbReference>
<proteinExistence type="predicted"/>
<evidence type="ECO:0000313" key="1">
    <source>
        <dbReference type="EMBL" id="KAE9594069.1"/>
    </source>
</evidence>